<protein>
    <recommendedName>
        <fullName evidence="3">FAD-binding FR-type domain-containing protein</fullName>
    </recommendedName>
</protein>
<dbReference type="SUPFAM" id="SSF52343">
    <property type="entry name" value="Ferredoxin reductase-like, C-terminal NADP-linked domain"/>
    <property type="match status" value="1"/>
</dbReference>
<dbReference type="InterPro" id="IPR052128">
    <property type="entry name" value="Oxidoreductase_NAD-binding"/>
</dbReference>
<dbReference type="InterPro" id="IPR013121">
    <property type="entry name" value="Fe_red_NAD-bd_6"/>
</dbReference>
<keyword evidence="1" id="KW-0560">Oxidoreductase</keyword>
<dbReference type="Pfam" id="PF08030">
    <property type="entry name" value="NAD_binding_6"/>
    <property type="match status" value="1"/>
</dbReference>
<dbReference type="GO" id="GO:0016491">
    <property type="term" value="F:oxidoreductase activity"/>
    <property type="evidence" value="ECO:0007669"/>
    <property type="project" value="UniProtKB-KW"/>
</dbReference>
<dbReference type="STRING" id="441960.B6QQ33"/>
<dbReference type="VEuPathDB" id="FungiDB:PMAA_040100"/>
<feature type="domain" description="FAD-binding FR-type" evidence="3">
    <location>
        <begin position="61"/>
        <end position="215"/>
    </location>
</feature>
<evidence type="ECO:0000313" key="5">
    <source>
        <dbReference type="Proteomes" id="UP000001294"/>
    </source>
</evidence>
<dbReference type="Proteomes" id="UP000001294">
    <property type="component" value="Unassembled WGS sequence"/>
</dbReference>
<evidence type="ECO:0000313" key="4">
    <source>
        <dbReference type="EMBL" id="EEA20149.1"/>
    </source>
</evidence>
<dbReference type="PhylomeDB" id="B6QQ33"/>
<proteinExistence type="predicted"/>
<evidence type="ECO:0000259" key="3">
    <source>
        <dbReference type="PROSITE" id="PS51384"/>
    </source>
</evidence>
<evidence type="ECO:0000256" key="2">
    <source>
        <dbReference type="ARBA" id="ARBA00023027"/>
    </source>
</evidence>
<reference evidence="5" key="1">
    <citation type="journal article" date="2015" name="Genome Announc.">
        <title>Genome sequence of the AIDS-associated pathogen Penicillium marneffei (ATCC18224) and its near taxonomic relative Talaromyces stipitatus (ATCC10500).</title>
        <authorList>
            <person name="Nierman W.C."/>
            <person name="Fedorova-Abrams N.D."/>
            <person name="Andrianopoulos A."/>
        </authorList>
    </citation>
    <scope>NUCLEOTIDE SEQUENCE [LARGE SCALE GENOMIC DNA]</scope>
    <source>
        <strain evidence="5">ATCC 18224 / CBS 334.59 / QM 7333</strain>
    </source>
</reference>
<name>B6QQ33_TALMQ</name>
<accession>B6QQ33</accession>
<dbReference type="EMBL" id="DS995904">
    <property type="protein sequence ID" value="EEA20149.1"/>
    <property type="molecule type" value="Genomic_DNA"/>
</dbReference>
<dbReference type="InterPro" id="IPR039261">
    <property type="entry name" value="FNR_nucleotide-bd"/>
</dbReference>
<dbReference type="AlphaFoldDB" id="B6QQ33"/>
<dbReference type="InterPro" id="IPR017927">
    <property type="entry name" value="FAD-bd_FR_type"/>
</dbReference>
<dbReference type="CDD" id="cd00322">
    <property type="entry name" value="FNR_like"/>
    <property type="match status" value="1"/>
</dbReference>
<dbReference type="PROSITE" id="PS51384">
    <property type="entry name" value="FAD_FR"/>
    <property type="match status" value="1"/>
</dbReference>
<dbReference type="SUPFAM" id="SSF63380">
    <property type="entry name" value="Riboflavin synthase domain-like"/>
    <property type="match status" value="1"/>
</dbReference>
<keyword evidence="2" id="KW-0520">NAD</keyword>
<dbReference type="OrthoDB" id="436496at2759"/>
<dbReference type="PANTHER" id="PTHR46505:SF1">
    <property type="entry name" value="OXIDOREDUCTASE NAD-BINDING DOMAIN-CONTAINING PROTEIN 1"/>
    <property type="match status" value="1"/>
</dbReference>
<keyword evidence="5" id="KW-1185">Reference proteome</keyword>
<evidence type="ECO:0000256" key="1">
    <source>
        <dbReference type="ARBA" id="ARBA00023002"/>
    </source>
</evidence>
<organism evidence="4 5">
    <name type="scientific">Talaromyces marneffei (strain ATCC 18224 / CBS 334.59 / QM 7333)</name>
    <name type="common">Penicillium marneffei</name>
    <dbReference type="NCBI Taxonomy" id="441960"/>
    <lineage>
        <taxon>Eukaryota</taxon>
        <taxon>Fungi</taxon>
        <taxon>Dikarya</taxon>
        <taxon>Ascomycota</taxon>
        <taxon>Pezizomycotina</taxon>
        <taxon>Eurotiomycetes</taxon>
        <taxon>Eurotiomycetidae</taxon>
        <taxon>Eurotiales</taxon>
        <taxon>Trichocomaceae</taxon>
        <taxon>Talaromyces</taxon>
        <taxon>Talaromyces sect. Talaromyces</taxon>
    </lineage>
</organism>
<dbReference type="InterPro" id="IPR017938">
    <property type="entry name" value="Riboflavin_synthase-like_b-brl"/>
</dbReference>
<dbReference type="GO" id="GO:0005739">
    <property type="term" value="C:mitochondrion"/>
    <property type="evidence" value="ECO:0007669"/>
    <property type="project" value="TreeGrafter"/>
</dbReference>
<dbReference type="PANTHER" id="PTHR46505">
    <property type="entry name" value="OXIDOREDUCTASE NAD-BINDING DOMAIN-CONTAINING PROTEIN 1"/>
    <property type="match status" value="1"/>
</dbReference>
<gene>
    <name evidence="4" type="ORF">PMAA_040100</name>
</gene>
<dbReference type="Gene3D" id="3.40.50.80">
    <property type="entry name" value="Nucleotide-binding domain of ferredoxin-NADP reductase (FNR) module"/>
    <property type="match status" value="1"/>
</dbReference>
<sequence>MRLVKLIRTFNTCSLKCTILHPAGNTSRRQLLLWPRSVATMTTRKHSIPHETRTAAEPRQNKLYTVRLARIEQINPSVRLLRLALPQEPPLDETVLDDQSQETFSFLPGQWLDVHVPSIPQAGGFTITSTPADAQPLPIPDPTIIQDGTEQLFHQQAEPGVESTAFEGRYPYVELAVQQSPSNPPAAWLWRPHAEILGSELTVRVGGSFVWPPAPVRTDQIHKIVFVAGGVGINPLISILSHLTEEQTANPTIPLPERSPNNPLHIRFLYSTQIPASSAPDEKTLDQILFLSRLRNIVQRTRTVTKQPSKIRLELDLFLTNISSSAAAAQAGKVLNEVKDGSNVNDSSPLIQVHSRRINKDDLDAKPRQEDTVYYICGPPPMTDEFVQYLEPVVGKERVLYEKWW</sequence>
<dbReference type="HOGENOM" id="CLU_003827_7_1_1"/>